<dbReference type="Gene3D" id="3.40.50.300">
    <property type="entry name" value="P-loop containing nucleotide triphosphate hydrolases"/>
    <property type="match status" value="1"/>
</dbReference>
<dbReference type="GO" id="GO:0005524">
    <property type="term" value="F:ATP binding"/>
    <property type="evidence" value="ECO:0007669"/>
    <property type="project" value="UniProtKB-KW"/>
</dbReference>
<keyword evidence="6 12" id="KW-0067">ATP-binding</keyword>
<dbReference type="EMBL" id="QYUN01000002">
    <property type="protein sequence ID" value="RJG08034.1"/>
    <property type="molecule type" value="Genomic_DNA"/>
</dbReference>
<dbReference type="PANTHER" id="PTHR24221:SF402">
    <property type="entry name" value="IRON-SULFUR CLUSTERS TRANSPORTER ABCB7, MITOCHONDRIAL"/>
    <property type="match status" value="1"/>
</dbReference>
<dbReference type="GO" id="GO:0140359">
    <property type="term" value="F:ABC-type transporter activity"/>
    <property type="evidence" value="ECO:0007669"/>
    <property type="project" value="InterPro"/>
</dbReference>
<reference evidence="12 13" key="1">
    <citation type="submission" date="2018-09" db="EMBL/GenBank/DDBJ databases">
        <authorList>
            <person name="Zhu H."/>
        </authorList>
    </citation>
    <scope>NUCLEOTIDE SEQUENCE [LARGE SCALE GENOMIC DNA]</scope>
    <source>
        <strain evidence="12 13">K2R10-39</strain>
    </source>
</reference>
<evidence type="ECO:0000256" key="7">
    <source>
        <dbReference type="ARBA" id="ARBA00022989"/>
    </source>
</evidence>
<evidence type="ECO:0000256" key="8">
    <source>
        <dbReference type="ARBA" id="ARBA00023136"/>
    </source>
</evidence>
<dbReference type="PROSITE" id="PS00211">
    <property type="entry name" value="ABC_TRANSPORTER_1"/>
    <property type="match status" value="1"/>
</dbReference>
<evidence type="ECO:0000256" key="4">
    <source>
        <dbReference type="ARBA" id="ARBA00022692"/>
    </source>
</evidence>
<proteinExistence type="predicted"/>
<feature type="transmembrane region" description="Helical" evidence="9">
    <location>
        <begin position="48"/>
        <end position="70"/>
    </location>
</feature>
<dbReference type="PROSITE" id="PS50929">
    <property type="entry name" value="ABC_TM1F"/>
    <property type="match status" value="1"/>
</dbReference>
<feature type="transmembrane region" description="Helical" evidence="9">
    <location>
        <begin position="15"/>
        <end position="36"/>
    </location>
</feature>
<feature type="domain" description="ABC transporter" evidence="10">
    <location>
        <begin position="334"/>
        <end position="568"/>
    </location>
</feature>
<evidence type="ECO:0000256" key="9">
    <source>
        <dbReference type="SAM" id="Phobius"/>
    </source>
</evidence>
<evidence type="ECO:0000256" key="2">
    <source>
        <dbReference type="ARBA" id="ARBA00022448"/>
    </source>
</evidence>
<keyword evidence="13" id="KW-1185">Reference proteome</keyword>
<keyword evidence="8 9" id="KW-0472">Membrane</keyword>
<evidence type="ECO:0000256" key="6">
    <source>
        <dbReference type="ARBA" id="ARBA00022840"/>
    </source>
</evidence>
<protein>
    <submittedName>
        <fullName evidence="12">ABC transporter ATP-binding protein/permease</fullName>
    </submittedName>
</protein>
<keyword evidence="2" id="KW-0813">Transport</keyword>
<name>A0A418X6B7_9BURK</name>
<dbReference type="AlphaFoldDB" id="A0A418X6B7"/>
<dbReference type="InterPro" id="IPR036640">
    <property type="entry name" value="ABC1_TM_sf"/>
</dbReference>
<keyword evidence="3" id="KW-1003">Cell membrane</keyword>
<dbReference type="GO" id="GO:0006879">
    <property type="term" value="P:intracellular iron ion homeostasis"/>
    <property type="evidence" value="ECO:0007669"/>
    <property type="project" value="TreeGrafter"/>
</dbReference>
<sequence>MHDLWRLVSQFKGRIFLALLFLVLAKVAVVSVPLSLKRIVDELSRPEQIAALPVVLLVGYALLRFASTLFNELRDLAFSRVTQHTVAAYAQNTFAHLHALGSRYHAQRRIGGLLPDIDRGTSGIAFLLGVGLFTLVPTLLEIGMVGAIISARYSYWYTALLAVTFLIYCGFTLFFTARRTIHQRRVNRLDSSAKSLLADSLINYDNVKYFTNEKLESSRFGGIMDHWIEAAVANQKALFLLHVGQSAIIALGVASVMLLAGQGVLTQQMTVGDLILINAYVIQICLPLNALGFVYREAKDALVNAEKLFQLLREKPEIDDPPGRPALHATHGEVTFENVNFGYEATRPILHNVNFRVPAGGTVAVVGGSGSGKSTLARLLLRFYDVGSGRVLIDGQDIRSVSAKSLREAIGVVPQDTLLFNDTIAYNIGYGRNGATMEQIIAAAKAAHVHHFIDSLPQKYETPVGERGVKLSGGEKQRIAIARAILKNPPILIFDEATSALDTQSERAIQAELDQLAHNRTTLVIAHRLSTVVGAHEILVMERGRIVERGTHSQLLAHGGIYARLWQLQERTEATAQPDGTVQLMK</sequence>
<dbReference type="SMART" id="SM00382">
    <property type="entry name" value="AAA"/>
    <property type="match status" value="1"/>
</dbReference>
<evidence type="ECO:0000256" key="5">
    <source>
        <dbReference type="ARBA" id="ARBA00022741"/>
    </source>
</evidence>
<dbReference type="InterPro" id="IPR039421">
    <property type="entry name" value="Type_1_exporter"/>
</dbReference>
<dbReference type="Proteomes" id="UP000285190">
    <property type="component" value="Unassembled WGS sequence"/>
</dbReference>
<dbReference type="InterPro" id="IPR011527">
    <property type="entry name" value="ABC1_TM_dom"/>
</dbReference>
<dbReference type="OrthoDB" id="8554730at2"/>
<keyword evidence="4 9" id="KW-0812">Transmembrane</keyword>
<dbReference type="GO" id="GO:0016887">
    <property type="term" value="F:ATP hydrolysis activity"/>
    <property type="evidence" value="ECO:0007669"/>
    <property type="project" value="InterPro"/>
</dbReference>
<keyword evidence="5" id="KW-0547">Nucleotide-binding</keyword>
<accession>A0A418X6B7</accession>
<comment type="caution">
    <text evidence="12">The sequence shown here is derived from an EMBL/GenBank/DDBJ whole genome shotgun (WGS) entry which is preliminary data.</text>
</comment>
<gene>
    <name evidence="12" type="ORF">D3870_12460</name>
</gene>
<feature type="transmembrane region" description="Helical" evidence="9">
    <location>
        <begin position="274"/>
        <end position="295"/>
    </location>
</feature>
<comment type="subcellular location">
    <subcellularLocation>
        <location evidence="1">Cell membrane</location>
        <topology evidence="1">Multi-pass membrane protein</topology>
    </subcellularLocation>
</comment>
<evidence type="ECO:0000259" key="10">
    <source>
        <dbReference type="PROSITE" id="PS50893"/>
    </source>
</evidence>
<dbReference type="PROSITE" id="PS50893">
    <property type="entry name" value="ABC_TRANSPORTER_2"/>
    <property type="match status" value="1"/>
</dbReference>
<dbReference type="InterPro" id="IPR003593">
    <property type="entry name" value="AAA+_ATPase"/>
</dbReference>
<dbReference type="Pfam" id="PF00664">
    <property type="entry name" value="ABC_membrane"/>
    <property type="match status" value="1"/>
</dbReference>
<evidence type="ECO:0000256" key="1">
    <source>
        <dbReference type="ARBA" id="ARBA00004651"/>
    </source>
</evidence>
<dbReference type="GO" id="GO:0005886">
    <property type="term" value="C:plasma membrane"/>
    <property type="evidence" value="ECO:0007669"/>
    <property type="project" value="UniProtKB-SubCell"/>
</dbReference>
<feature type="domain" description="ABC transmembrane type-1" evidence="11">
    <location>
        <begin position="16"/>
        <end position="300"/>
    </location>
</feature>
<feature type="transmembrane region" description="Helical" evidence="9">
    <location>
        <begin position="237"/>
        <end position="262"/>
    </location>
</feature>
<organism evidence="12 13">
    <name type="scientific">Noviherbaspirillum cavernae</name>
    <dbReference type="NCBI Taxonomy" id="2320862"/>
    <lineage>
        <taxon>Bacteria</taxon>
        <taxon>Pseudomonadati</taxon>
        <taxon>Pseudomonadota</taxon>
        <taxon>Betaproteobacteria</taxon>
        <taxon>Burkholderiales</taxon>
        <taxon>Oxalobacteraceae</taxon>
        <taxon>Noviherbaspirillum</taxon>
    </lineage>
</organism>
<dbReference type="InterPro" id="IPR017871">
    <property type="entry name" value="ABC_transporter-like_CS"/>
</dbReference>
<dbReference type="Pfam" id="PF00005">
    <property type="entry name" value="ABC_tran"/>
    <property type="match status" value="1"/>
</dbReference>
<dbReference type="PANTHER" id="PTHR24221">
    <property type="entry name" value="ATP-BINDING CASSETTE SUB-FAMILY B"/>
    <property type="match status" value="1"/>
</dbReference>
<feature type="transmembrane region" description="Helical" evidence="9">
    <location>
        <begin position="124"/>
        <end position="149"/>
    </location>
</feature>
<dbReference type="SUPFAM" id="SSF52540">
    <property type="entry name" value="P-loop containing nucleoside triphosphate hydrolases"/>
    <property type="match status" value="1"/>
</dbReference>
<dbReference type="InterPro" id="IPR027417">
    <property type="entry name" value="P-loop_NTPase"/>
</dbReference>
<dbReference type="InterPro" id="IPR003439">
    <property type="entry name" value="ABC_transporter-like_ATP-bd"/>
</dbReference>
<evidence type="ECO:0000313" key="13">
    <source>
        <dbReference type="Proteomes" id="UP000285190"/>
    </source>
</evidence>
<keyword evidence="7 9" id="KW-1133">Transmembrane helix</keyword>
<dbReference type="CDD" id="cd18582">
    <property type="entry name" value="ABC_6TM_ATM1_ABCB7"/>
    <property type="match status" value="1"/>
</dbReference>
<dbReference type="Gene3D" id="1.20.1560.10">
    <property type="entry name" value="ABC transporter type 1, transmembrane domain"/>
    <property type="match status" value="1"/>
</dbReference>
<dbReference type="SUPFAM" id="SSF90123">
    <property type="entry name" value="ABC transporter transmembrane region"/>
    <property type="match status" value="1"/>
</dbReference>
<evidence type="ECO:0000313" key="12">
    <source>
        <dbReference type="EMBL" id="RJG08034.1"/>
    </source>
</evidence>
<evidence type="ECO:0000256" key="3">
    <source>
        <dbReference type="ARBA" id="ARBA00022475"/>
    </source>
</evidence>
<feature type="transmembrane region" description="Helical" evidence="9">
    <location>
        <begin position="155"/>
        <end position="175"/>
    </location>
</feature>
<evidence type="ECO:0000259" key="11">
    <source>
        <dbReference type="PROSITE" id="PS50929"/>
    </source>
</evidence>
<dbReference type="FunFam" id="3.40.50.300:FF:000186">
    <property type="entry name" value="ATP-binding cassette sub-family B member 7, mitochondrial"/>
    <property type="match status" value="1"/>
</dbReference>